<evidence type="ECO:0000256" key="16">
    <source>
        <dbReference type="ARBA" id="ARBA00022824"/>
    </source>
</evidence>
<dbReference type="SMART" id="SM00202">
    <property type="entry name" value="SR"/>
    <property type="match status" value="3"/>
</dbReference>
<feature type="disulfide bond" evidence="28">
    <location>
        <begin position="99"/>
        <end position="109"/>
    </location>
</feature>
<keyword evidence="26" id="KW-0539">Nucleus</keyword>
<feature type="domain" description="SRCR" evidence="31">
    <location>
        <begin position="159"/>
        <end position="206"/>
    </location>
</feature>
<evidence type="ECO:0000256" key="20">
    <source>
        <dbReference type="ARBA" id="ARBA00023002"/>
    </source>
</evidence>
<keyword evidence="15 29" id="KW-0801">TPQ</keyword>
<dbReference type="InterPro" id="IPR019828">
    <property type="entry name" value="Lysyl_oxidase_CS"/>
</dbReference>
<evidence type="ECO:0000256" key="13">
    <source>
        <dbReference type="ARBA" id="ARBA00022729"/>
    </source>
</evidence>
<keyword evidence="25" id="KW-0325">Glycoprotein</keyword>
<evidence type="ECO:0000256" key="8">
    <source>
        <dbReference type="ARBA" id="ARBA00022477"/>
    </source>
</evidence>
<protein>
    <recommendedName>
        <fullName evidence="29">Lysyl oxidase homolog</fullName>
        <ecNumber evidence="29">1.4.3.13</ecNumber>
    </recommendedName>
</protein>
<feature type="disulfide bond" evidence="28">
    <location>
        <begin position="441"/>
        <end position="451"/>
    </location>
</feature>
<comment type="subcellular location">
    <subcellularLocation>
        <location evidence="4">Chromosome</location>
    </subcellularLocation>
    <subcellularLocation>
        <location evidence="3">Endoplasmic reticulum</location>
    </subcellularLocation>
    <subcellularLocation>
        <location evidence="2">Nucleus</location>
    </subcellularLocation>
    <subcellularLocation>
        <location evidence="5">Secreted</location>
        <location evidence="5">Extracellular space</location>
        <location evidence="5">Extracellular matrix</location>
        <location evidence="5">Basement membrane</location>
    </subcellularLocation>
</comment>
<comment type="cofactor">
    <cofactor evidence="1 29">
        <name>Cu cation</name>
        <dbReference type="ChEBI" id="CHEBI:23378"/>
    </cofactor>
</comment>
<dbReference type="PROSITE" id="PS50287">
    <property type="entry name" value="SRCR_2"/>
    <property type="match status" value="4"/>
</dbReference>
<keyword evidence="11" id="KW-0272">Extracellular matrix</keyword>
<keyword evidence="19" id="KW-0084">Basement membrane</keyword>
<keyword evidence="24" id="KW-0804">Transcription</keyword>
<evidence type="ECO:0000256" key="18">
    <source>
        <dbReference type="ARBA" id="ARBA00022853"/>
    </source>
</evidence>
<evidence type="ECO:0000313" key="32">
    <source>
        <dbReference type="Ensembl" id="ENSCCRP00010007784.1"/>
    </source>
</evidence>
<comment type="similarity">
    <text evidence="6 29">Belongs to the lysyl oxidase family.</text>
</comment>
<evidence type="ECO:0000313" key="33">
    <source>
        <dbReference type="Proteomes" id="UP000694427"/>
    </source>
</evidence>
<feature type="domain" description="SRCR" evidence="31">
    <location>
        <begin position="365"/>
        <end position="474"/>
    </location>
</feature>
<keyword evidence="9" id="KW-0678">Repressor</keyword>
<evidence type="ECO:0000256" key="14">
    <source>
        <dbReference type="ARBA" id="ARBA00022737"/>
    </source>
</evidence>
<sequence length="698" mass="78387">MVFSSALCIFSLLALVQAQSESQQPKIQLRLAGDKVKHYEGRLEVFYNNEWGTICDDDFSIEAAHVACRELGFLGAVAWSPSAKFGQGEGRIWLDNVHCTGGEKSLAECPSNGFGVSDCRHSEDVGVVCNQKRIPGHRFTNTMNNNVETIEERVEEIRIRPISSHLKRLPISEGFVEIKERGKWRQICDEHWTPLNSRVVCGMYGFPGEKKYSNKSTMNLIPLKKDTFSALVSKRNGVWNDHHANFFRLILQQPLVRLRGGANIGEGRVEVLKNGVWGTVCDDNWNLRAATVVCRELGFGSAKEALTGAKLGQGMGPVHMNEVDCSGFEKSLTDCYFNNDALGCSHEEDAAVRCNIPAMGFQKRIRLSGGRNPYEGRVEVLTEKNGSLVWGTVCSENWGMMEAMVVCRQLGLGFASNAFQETWYWAGDASADNVVMSGVRCSGTEMSLPHCLHHGKHISCPRGGGRFAAGVSCSDMAPDLVLNAQLVEQTTYLEDRPMYALQCALEENCLSSTAKKNDHSTYRRLLRFSSQIHNVGQSDFRPKLGHHAWTWHECHRHYHSIEVFTHYDLLSLNGTKVAEGHKASFCLEDTQCDEGIQKRYVCANFGEQGITVGCWDTYRHDIDCQWIDITDVKPGDYILQVVINPNYDVAESDYTNNFMKCKCRYDGYRIWTYQCLTGGSRSSDMDEYPGMSNQLHFR</sequence>
<dbReference type="PRINTS" id="PR00258">
    <property type="entry name" value="SPERACTRCPTR"/>
</dbReference>
<keyword evidence="21 29" id="KW-0186">Copper</keyword>
<evidence type="ECO:0000259" key="31">
    <source>
        <dbReference type="PROSITE" id="PS50287"/>
    </source>
</evidence>
<evidence type="ECO:0000256" key="19">
    <source>
        <dbReference type="ARBA" id="ARBA00022869"/>
    </source>
</evidence>
<dbReference type="EC" id="1.4.3.13" evidence="29"/>
<evidence type="ECO:0000256" key="1">
    <source>
        <dbReference type="ARBA" id="ARBA00001935"/>
    </source>
</evidence>
<evidence type="ECO:0000256" key="21">
    <source>
        <dbReference type="ARBA" id="ARBA00023008"/>
    </source>
</evidence>
<dbReference type="PROSITE" id="PS00926">
    <property type="entry name" value="LYSYL_OXIDASE"/>
    <property type="match status" value="1"/>
</dbReference>
<feature type="disulfide bond" evidence="28">
    <location>
        <begin position="325"/>
        <end position="335"/>
    </location>
</feature>
<dbReference type="PRINTS" id="PR00074">
    <property type="entry name" value="LYSYLOXIDASE"/>
</dbReference>
<keyword evidence="14" id="KW-0677">Repeat</keyword>
<dbReference type="GO" id="GO:0005615">
    <property type="term" value="C:extracellular space"/>
    <property type="evidence" value="ECO:0007669"/>
    <property type="project" value="UniProtKB-UniRule"/>
</dbReference>
<evidence type="ECO:0000256" key="9">
    <source>
        <dbReference type="ARBA" id="ARBA00022491"/>
    </source>
</evidence>
<reference evidence="32" key="1">
    <citation type="submission" date="2025-08" db="UniProtKB">
        <authorList>
            <consortium name="Ensembl"/>
        </authorList>
    </citation>
    <scope>IDENTIFICATION</scope>
</reference>
<feature type="disulfide bond" evidence="28">
    <location>
        <begin position="55"/>
        <end position="119"/>
    </location>
</feature>
<dbReference type="GO" id="GO:0030199">
    <property type="term" value="P:collagen fibril organization"/>
    <property type="evidence" value="ECO:0007669"/>
    <property type="project" value="TreeGrafter"/>
</dbReference>
<feature type="chain" id="PRO_5034025939" description="Lysyl oxidase homolog" evidence="30">
    <location>
        <begin position="19"/>
        <end position="698"/>
    </location>
</feature>
<dbReference type="GO" id="GO:0005634">
    <property type="term" value="C:nucleus"/>
    <property type="evidence" value="ECO:0007669"/>
    <property type="project" value="UniProtKB-SubCell"/>
</dbReference>
<evidence type="ECO:0000256" key="10">
    <source>
        <dbReference type="ARBA" id="ARBA00022525"/>
    </source>
</evidence>
<dbReference type="SUPFAM" id="SSF56487">
    <property type="entry name" value="SRCR-like"/>
    <property type="match status" value="4"/>
</dbReference>
<keyword evidence="16" id="KW-0256">Endoplasmic reticulum</keyword>
<dbReference type="Pfam" id="PF01186">
    <property type="entry name" value="Lysyl_oxidase"/>
    <property type="match status" value="1"/>
</dbReference>
<keyword evidence="18" id="KW-0156">Chromatin regulator</keyword>
<dbReference type="PROSITE" id="PS00420">
    <property type="entry name" value="SRCR_1"/>
    <property type="match status" value="1"/>
</dbReference>
<dbReference type="GO" id="GO:0016020">
    <property type="term" value="C:membrane"/>
    <property type="evidence" value="ECO:0007669"/>
    <property type="project" value="InterPro"/>
</dbReference>
<dbReference type="FunFam" id="3.10.250.10:FF:000001">
    <property type="entry name" value="Lysyl oxidase 4 isoform X1"/>
    <property type="match status" value="2"/>
</dbReference>
<dbReference type="GO" id="GO:0005694">
    <property type="term" value="C:chromosome"/>
    <property type="evidence" value="ECO:0007669"/>
    <property type="project" value="UniProtKB-SubCell"/>
</dbReference>
<dbReference type="InterPro" id="IPR001695">
    <property type="entry name" value="Lysyl_oxidase"/>
</dbReference>
<dbReference type="FunFam" id="3.10.250.10:FF:000008">
    <property type="entry name" value="Lysyl oxidase homolog 2"/>
    <property type="match status" value="1"/>
</dbReference>
<dbReference type="Proteomes" id="UP000694427">
    <property type="component" value="Unplaced"/>
</dbReference>
<evidence type="ECO:0000256" key="30">
    <source>
        <dbReference type="SAM" id="SignalP"/>
    </source>
</evidence>
<evidence type="ECO:0000256" key="3">
    <source>
        <dbReference type="ARBA" id="ARBA00004240"/>
    </source>
</evidence>
<comment type="caution">
    <text evidence="28">Lacks conserved residue(s) required for the propagation of feature annotation.</text>
</comment>
<evidence type="ECO:0000256" key="2">
    <source>
        <dbReference type="ARBA" id="ARBA00004123"/>
    </source>
</evidence>
<dbReference type="AlphaFoldDB" id="A0A8C1GHL0"/>
<keyword evidence="17" id="KW-0106">Calcium</keyword>
<evidence type="ECO:0000256" key="24">
    <source>
        <dbReference type="ARBA" id="ARBA00023163"/>
    </source>
</evidence>
<reference evidence="32" key="2">
    <citation type="submission" date="2025-09" db="UniProtKB">
        <authorList>
            <consortium name="Ensembl"/>
        </authorList>
    </citation>
    <scope>IDENTIFICATION</scope>
</reference>
<evidence type="ECO:0000256" key="17">
    <source>
        <dbReference type="ARBA" id="ARBA00022837"/>
    </source>
</evidence>
<dbReference type="GO" id="GO:0005783">
    <property type="term" value="C:endoplasmic reticulum"/>
    <property type="evidence" value="ECO:0007669"/>
    <property type="project" value="UniProtKB-SubCell"/>
</dbReference>
<dbReference type="PANTHER" id="PTHR45817">
    <property type="entry name" value="LYSYL OXIDASE-LIKE-RELATED"/>
    <property type="match status" value="1"/>
</dbReference>
<evidence type="ECO:0000256" key="15">
    <source>
        <dbReference type="ARBA" id="ARBA00022772"/>
    </source>
</evidence>
<evidence type="ECO:0000256" key="7">
    <source>
        <dbReference type="ARBA" id="ARBA00022454"/>
    </source>
</evidence>
<accession>A0A8C1GHL0</accession>
<keyword evidence="8 29" id="KW-0886">LTQ</keyword>
<feature type="domain" description="SRCR" evidence="31">
    <location>
        <begin position="256"/>
        <end position="355"/>
    </location>
</feature>
<keyword evidence="7" id="KW-0158">Chromosome</keyword>
<dbReference type="GO" id="GO:0004720">
    <property type="term" value="F:protein-lysine 6-oxidase activity"/>
    <property type="evidence" value="ECO:0007669"/>
    <property type="project" value="UniProtKB-UniRule"/>
</dbReference>
<evidence type="ECO:0000256" key="12">
    <source>
        <dbReference type="ARBA" id="ARBA00022723"/>
    </source>
</evidence>
<keyword evidence="13 30" id="KW-0732">Signal</keyword>
<dbReference type="GO" id="GO:0005604">
    <property type="term" value="C:basement membrane"/>
    <property type="evidence" value="ECO:0007669"/>
    <property type="project" value="UniProtKB-SubCell"/>
</dbReference>
<dbReference type="InterPro" id="IPR036772">
    <property type="entry name" value="SRCR-like_dom_sf"/>
</dbReference>
<evidence type="ECO:0000256" key="27">
    <source>
        <dbReference type="ARBA" id="ARBA00047861"/>
    </source>
</evidence>
<keyword evidence="10 29" id="KW-0964">Secreted</keyword>
<dbReference type="GO" id="GO:0006325">
    <property type="term" value="P:chromatin organization"/>
    <property type="evidence" value="ECO:0007669"/>
    <property type="project" value="UniProtKB-KW"/>
</dbReference>
<evidence type="ECO:0000256" key="23">
    <source>
        <dbReference type="ARBA" id="ARBA00023157"/>
    </source>
</evidence>
<evidence type="ECO:0000256" key="11">
    <source>
        <dbReference type="ARBA" id="ARBA00022530"/>
    </source>
</evidence>
<name>A0A8C1GHL0_CYPCA</name>
<evidence type="ECO:0000256" key="25">
    <source>
        <dbReference type="ARBA" id="ARBA00023180"/>
    </source>
</evidence>
<dbReference type="Ensembl" id="ENSCCRT00010008449.1">
    <property type="protein sequence ID" value="ENSCCRP00010007784.1"/>
    <property type="gene ID" value="ENSCCRG00010003220.1"/>
</dbReference>
<dbReference type="Gene3D" id="3.10.250.10">
    <property type="entry name" value="SRCR-like domain"/>
    <property type="match status" value="4"/>
</dbReference>
<evidence type="ECO:0000256" key="29">
    <source>
        <dbReference type="RuleBase" id="RU367046"/>
    </source>
</evidence>
<evidence type="ECO:0000256" key="6">
    <source>
        <dbReference type="ARBA" id="ARBA00007492"/>
    </source>
</evidence>
<dbReference type="GO" id="GO:0002040">
    <property type="term" value="P:sprouting angiogenesis"/>
    <property type="evidence" value="ECO:0007669"/>
    <property type="project" value="TreeGrafter"/>
</dbReference>
<evidence type="ECO:0000256" key="5">
    <source>
        <dbReference type="ARBA" id="ARBA00004302"/>
    </source>
</evidence>
<evidence type="ECO:0000256" key="26">
    <source>
        <dbReference type="ARBA" id="ARBA00023242"/>
    </source>
</evidence>
<dbReference type="PANTHER" id="PTHR45817:SF1">
    <property type="entry name" value="LYSYL OXIDASE HOMOLOG 2"/>
    <property type="match status" value="1"/>
</dbReference>
<feature type="disulfide bond" evidence="28">
    <location>
        <begin position="68"/>
        <end position="129"/>
    </location>
</feature>
<comment type="catalytic activity">
    <reaction evidence="27 29">
        <text>L-lysyl-[protein] + O2 + H2O = (S)-2-amino-6-oxohexanoyl-[protein] + H2O2 + NH4(+)</text>
        <dbReference type="Rhea" id="RHEA:24544"/>
        <dbReference type="Rhea" id="RHEA-COMP:9752"/>
        <dbReference type="Rhea" id="RHEA-COMP:12448"/>
        <dbReference type="ChEBI" id="CHEBI:15377"/>
        <dbReference type="ChEBI" id="CHEBI:15379"/>
        <dbReference type="ChEBI" id="CHEBI:16240"/>
        <dbReference type="ChEBI" id="CHEBI:28938"/>
        <dbReference type="ChEBI" id="CHEBI:29969"/>
        <dbReference type="ChEBI" id="CHEBI:131803"/>
        <dbReference type="EC" id="1.4.3.13"/>
    </reaction>
</comment>
<evidence type="ECO:0000256" key="28">
    <source>
        <dbReference type="PROSITE-ProRule" id="PRU00196"/>
    </source>
</evidence>
<keyword evidence="12 29" id="KW-0479">Metal-binding</keyword>
<evidence type="ECO:0000256" key="22">
    <source>
        <dbReference type="ARBA" id="ARBA00023015"/>
    </source>
</evidence>
<keyword evidence="20 29" id="KW-0560">Oxidoreductase</keyword>
<dbReference type="InterPro" id="IPR050912">
    <property type="entry name" value="LOX-like_protein"/>
</dbReference>
<feature type="signal peptide" evidence="30">
    <location>
        <begin position="1"/>
        <end position="18"/>
    </location>
</feature>
<comment type="PTM">
    <text evidence="29">The lysine tyrosylquinone cross-link (LTQ) is generated by condensation of the epsilon-amino group of a lysine with a topaquinone produced by oxidation of tyrosine.</text>
</comment>
<proteinExistence type="inferred from homology"/>
<keyword evidence="33" id="KW-1185">Reference proteome</keyword>
<organism evidence="32 33">
    <name type="scientific">Cyprinus carpio</name>
    <name type="common">Common carp</name>
    <dbReference type="NCBI Taxonomy" id="7962"/>
    <lineage>
        <taxon>Eukaryota</taxon>
        <taxon>Metazoa</taxon>
        <taxon>Chordata</taxon>
        <taxon>Craniata</taxon>
        <taxon>Vertebrata</taxon>
        <taxon>Euteleostomi</taxon>
        <taxon>Actinopterygii</taxon>
        <taxon>Neopterygii</taxon>
        <taxon>Teleostei</taxon>
        <taxon>Ostariophysi</taxon>
        <taxon>Cypriniformes</taxon>
        <taxon>Cyprinidae</taxon>
        <taxon>Cyprininae</taxon>
        <taxon>Cyprinus</taxon>
    </lineage>
</organism>
<keyword evidence="23 28" id="KW-1015">Disulfide bond</keyword>
<dbReference type="GO" id="GO:0005507">
    <property type="term" value="F:copper ion binding"/>
    <property type="evidence" value="ECO:0007669"/>
    <property type="project" value="UniProtKB-UniRule"/>
</dbReference>
<evidence type="ECO:0000256" key="4">
    <source>
        <dbReference type="ARBA" id="ARBA00004286"/>
    </source>
</evidence>
<comment type="function">
    <text evidence="29">Mediates the post-translational oxidative deamination of lysine residues on target proteins leading to the formation of deaminated lysine (allysine).</text>
</comment>
<feature type="domain" description="SRCR" evidence="31">
    <location>
        <begin position="29"/>
        <end position="130"/>
    </location>
</feature>
<dbReference type="Pfam" id="PF00530">
    <property type="entry name" value="SRCR"/>
    <property type="match status" value="4"/>
</dbReference>
<dbReference type="InterPro" id="IPR001190">
    <property type="entry name" value="SRCR"/>
</dbReference>
<keyword evidence="22" id="KW-0805">Transcription regulation</keyword>